<dbReference type="InterPro" id="IPR052063">
    <property type="entry name" value="Polysaccharide_Lyase_1"/>
</dbReference>
<accession>A0A3D9HBD1</accession>
<name>A0A3D9HBD1_9FLAO</name>
<evidence type="ECO:0000256" key="3">
    <source>
        <dbReference type="SAM" id="SignalP"/>
    </source>
</evidence>
<dbReference type="GO" id="GO:0016829">
    <property type="term" value="F:lyase activity"/>
    <property type="evidence" value="ECO:0007669"/>
    <property type="project" value="UniProtKB-KW"/>
</dbReference>
<keyword evidence="4" id="KW-0456">Lyase</keyword>
<evidence type="ECO:0000256" key="1">
    <source>
        <dbReference type="ARBA" id="ARBA00022723"/>
    </source>
</evidence>
<dbReference type="PANTHER" id="PTHR42970">
    <property type="entry name" value="PECTATE LYASE C-RELATED"/>
    <property type="match status" value="1"/>
</dbReference>
<proteinExistence type="predicted"/>
<keyword evidence="1" id="KW-0479">Metal-binding</keyword>
<dbReference type="AlphaFoldDB" id="A0A3D9HBD1"/>
<dbReference type="SUPFAM" id="SSF51126">
    <property type="entry name" value="Pectin lyase-like"/>
    <property type="match status" value="1"/>
</dbReference>
<feature type="chain" id="PRO_5017538380" evidence="3">
    <location>
        <begin position="22"/>
        <end position="438"/>
    </location>
</feature>
<dbReference type="InterPro" id="IPR012334">
    <property type="entry name" value="Pectin_lyas_fold"/>
</dbReference>
<sequence length="438" mass="48762">MIKETYLIFLLSVLFCSLSFAQQLAFPTAEGFGKFTTGGRGGFIYKVTNLNDEGDGSLRKGILKKGPRIIVFEISGTIELKSKLDINRGDLSILGQTAPNDGITIKGYPVTIKSDNVILRYLRFRMGDINNIEGDALGCRNTENVIIDHCSISWGTDENASFYDNKNFTLQWCIISEALNRSVHKKGAHGYGGIWGGVRASFHHNLLVSNNSRNPRFSGSKTTENSVNEFVDFRNNVIYNWGENSIYGGEKGVYNLINNYFKSGPATTSSKLNRIVSPSEPYGKFYVDGNFVYNDKDVTQNNWNGGVQCENPEFTKLNQPINISDNINTSSANEAYLAVLNHVGLSIKRDAVDKRVLKSVVEGSVTYKQGIIDSQENVGGWPILRTKKAGKDTDNDGIPNKWERKLKLDCKVKDAHLSTLDKNYSNIEIYANLLIESK</sequence>
<evidence type="ECO:0000313" key="5">
    <source>
        <dbReference type="Proteomes" id="UP000256980"/>
    </source>
</evidence>
<comment type="caution">
    <text evidence="4">The sequence shown here is derived from an EMBL/GenBank/DDBJ whole genome shotgun (WGS) entry which is preliminary data.</text>
</comment>
<protein>
    <submittedName>
        <fullName evidence="4">Pectate lyase</fullName>
    </submittedName>
</protein>
<feature type="signal peptide" evidence="3">
    <location>
        <begin position="1"/>
        <end position="21"/>
    </location>
</feature>
<dbReference type="Gene3D" id="2.160.20.10">
    <property type="entry name" value="Single-stranded right-handed beta-helix, Pectin lyase-like"/>
    <property type="match status" value="1"/>
</dbReference>
<dbReference type="InterPro" id="IPR011050">
    <property type="entry name" value="Pectin_lyase_fold/virulence"/>
</dbReference>
<dbReference type="Proteomes" id="UP000256980">
    <property type="component" value="Unassembled WGS sequence"/>
</dbReference>
<keyword evidence="2" id="KW-0325">Glycoprotein</keyword>
<evidence type="ECO:0000256" key="2">
    <source>
        <dbReference type="ARBA" id="ARBA00023180"/>
    </source>
</evidence>
<dbReference type="PANTHER" id="PTHR42970:SF1">
    <property type="entry name" value="PECTATE LYASE C-RELATED"/>
    <property type="match status" value="1"/>
</dbReference>
<dbReference type="EMBL" id="QRDV01000001">
    <property type="protein sequence ID" value="RED46774.1"/>
    <property type="molecule type" value="Genomic_DNA"/>
</dbReference>
<dbReference type="GO" id="GO:0046872">
    <property type="term" value="F:metal ion binding"/>
    <property type="evidence" value="ECO:0007669"/>
    <property type="project" value="UniProtKB-KW"/>
</dbReference>
<evidence type="ECO:0000313" key="4">
    <source>
        <dbReference type="EMBL" id="RED46774.1"/>
    </source>
</evidence>
<keyword evidence="5" id="KW-1185">Reference proteome</keyword>
<dbReference type="RefSeq" id="WP_220352394.1">
    <property type="nucleotide sequence ID" value="NZ_QRDV01000001.1"/>
</dbReference>
<keyword evidence="3" id="KW-0732">Signal</keyword>
<gene>
    <name evidence="4" type="ORF">DFQ10_101550</name>
</gene>
<reference evidence="4 5" key="1">
    <citation type="submission" date="2018-07" db="EMBL/GenBank/DDBJ databases">
        <title>Genomic Encyclopedia of Type Strains, Phase III (KMG-III): the genomes of soil and plant-associated and newly described type strains.</title>
        <authorList>
            <person name="Whitman W."/>
        </authorList>
    </citation>
    <scope>NUCLEOTIDE SEQUENCE [LARGE SCALE GENOMIC DNA]</scope>
    <source>
        <strain evidence="4 5">CECT 7946</strain>
    </source>
</reference>
<organism evidence="4 5">
    <name type="scientific">Winogradskyella eximia</name>
    <dbReference type="NCBI Taxonomy" id="262006"/>
    <lineage>
        <taxon>Bacteria</taxon>
        <taxon>Pseudomonadati</taxon>
        <taxon>Bacteroidota</taxon>
        <taxon>Flavobacteriia</taxon>
        <taxon>Flavobacteriales</taxon>
        <taxon>Flavobacteriaceae</taxon>
        <taxon>Winogradskyella</taxon>
    </lineage>
</organism>